<accession>A0ABS9T3Q0</accession>
<dbReference type="InterPro" id="IPR006311">
    <property type="entry name" value="TAT_signal"/>
</dbReference>
<evidence type="ECO:0000313" key="3">
    <source>
        <dbReference type="Proteomes" id="UP001166784"/>
    </source>
</evidence>
<reference evidence="2" key="1">
    <citation type="submission" date="2022-03" db="EMBL/GenBank/DDBJ databases">
        <authorList>
            <person name="Santos J.D.N."/>
            <person name="Kallscheuer N."/>
            <person name="Jogler C."/>
            <person name="Lage O.M."/>
        </authorList>
    </citation>
    <scope>NUCLEOTIDE SEQUENCE</scope>
    <source>
        <strain evidence="2">M600PL45_2</strain>
    </source>
</reference>
<dbReference type="EMBL" id="JAKWJU010000002">
    <property type="protein sequence ID" value="MCH6163132.1"/>
    <property type="molecule type" value="Genomic_DNA"/>
</dbReference>
<dbReference type="SUPFAM" id="SSF48208">
    <property type="entry name" value="Six-hairpin glycosidases"/>
    <property type="match status" value="1"/>
</dbReference>
<comment type="caution">
    <text evidence="2">The sequence shown here is derived from an EMBL/GenBank/DDBJ whole genome shotgun (WGS) entry which is preliminary data.</text>
</comment>
<sequence length="731" mass="75990">MNQPTPEGSRSPYGPGAPGLSRRGLLALGAVPPVWSLLGAPATRAAAADGPPYGPTNRTPLANTAHLEFLGDTVEPRPVPGHDTYRLREEPALGALWTYAERRADGSYRRIGGGKLDPETGHYAQGAYNADDMARAAVVQLRHWRLTGSARSRRSARQLLRGVCYLQTTTGPHAGNVVLWQQADGTLTRSAYPPEKPDPSDSGPSYWLARLVWALGEGYESFRHEEPAFGAFLRNRLELGLTALERDVLSRYGTWETADGHRVPGWLITRGADATSEALLGLAAYIRAGGGDRARTAAARFAEAVAAMASGRPGQWPHGALLPGAASRSQWHAWGAQMPTALAAAADALGRPALLRPALADTAGFTPELLTAGGCDNGWGPAPVDRSQIAYGVDSRLRALLAVADGGGAPGLYPLAALTAAWYFGANAAGEAVYDPDTGVTFDGISPDGVINRNSGAESTIHGLLSMLALDSLADGPPPGSGMADSPADHARAAVDLGGAMRRDGLRVLEAEKAESAGAAQVVRPSSPATGESEYSGGAYAALREGGSLAWTLPDGEGPLLASPVVNLVDDRNAGRTVWNGALDSPRRATSSGSASVDHGTGGEQGVSAVPGALLPVALPGAFRPGGVLRAEAKDVGERPLRVDAVLVRPVVARLLLSGAYGSLGLLHNGDGAPHSATVSLPGQGDVTVELYDVRARLVGRRALTGNESRVQVTVPAHGFAVVRRRARTRE</sequence>
<evidence type="ECO:0000313" key="2">
    <source>
        <dbReference type="EMBL" id="MCH6163132.1"/>
    </source>
</evidence>
<reference evidence="2" key="2">
    <citation type="journal article" date="2023" name="Int. J. Syst. Evol. Microbiol.">
        <title>Streptomyces marispadix sp. nov., isolated from marine beach sediment of the Northern Coast of Portugal.</title>
        <authorList>
            <person name="dos Santos J.D.N."/>
            <person name="Vitorino I.R."/>
            <person name="Kallscheuer N."/>
            <person name="Srivastava A."/>
            <person name="Krautwurst S."/>
            <person name="Marz M."/>
            <person name="Jogler C."/>
            <person name="Lobo Da Cunha A."/>
            <person name="Catita J."/>
            <person name="Goncalves H."/>
            <person name="Gonzalez I."/>
            <person name="Reyes F."/>
            <person name="Lage O.M."/>
        </authorList>
    </citation>
    <scope>NUCLEOTIDE SEQUENCE</scope>
    <source>
        <strain evidence="2">M600PL45_2</strain>
    </source>
</reference>
<keyword evidence="3" id="KW-1185">Reference proteome</keyword>
<proteinExistence type="predicted"/>
<dbReference type="Proteomes" id="UP001166784">
    <property type="component" value="Unassembled WGS sequence"/>
</dbReference>
<dbReference type="RefSeq" id="WP_241061978.1">
    <property type="nucleotide sequence ID" value="NZ_JAKWJU010000002.1"/>
</dbReference>
<protein>
    <submittedName>
        <fullName evidence="2">Uncharacterized protein</fullName>
    </submittedName>
</protein>
<organism evidence="2 3">
    <name type="scientific">Streptomyces marispadix</name>
    <dbReference type="NCBI Taxonomy" id="2922868"/>
    <lineage>
        <taxon>Bacteria</taxon>
        <taxon>Bacillati</taxon>
        <taxon>Actinomycetota</taxon>
        <taxon>Actinomycetes</taxon>
        <taxon>Kitasatosporales</taxon>
        <taxon>Streptomycetaceae</taxon>
        <taxon>Streptomyces</taxon>
    </lineage>
</organism>
<evidence type="ECO:0000256" key="1">
    <source>
        <dbReference type="SAM" id="MobiDB-lite"/>
    </source>
</evidence>
<name>A0ABS9T3Q0_9ACTN</name>
<feature type="region of interest" description="Disordered" evidence="1">
    <location>
        <begin position="581"/>
        <end position="604"/>
    </location>
</feature>
<gene>
    <name evidence="2" type="ORF">MMA15_22890</name>
</gene>
<dbReference type="PROSITE" id="PS51318">
    <property type="entry name" value="TAT"/>
    <property type="match status" value="1"/>
</dbReference>
<dbReference type="InterPro" id="IPR008928">
    <property type="entry name" value="6-hairpin_glycosidase_sf"/>
</dbReference>